<keyword evidence="3 8" id="KW-0813">Transport</keyword>
<gene>
    <name evidence="11" type="primary">qutD-2</name>
    <name evidence="11" type="ORF">C8035_v000145</name>
</gene>
<dbReference type="GO" id="GO:0016020">
    <property type="term" value="C:membrane"/>
    <property type="evidence" value="ECO:0007669"/>
    <property type="project" value="UniProtKB-SubCell"/>
</dbReference>
<feature type="transmembrane region" description="Helical" evidence="9">
    <location>
        <begin position="433"/>
        <end position="453"/>
    </location>
</feature>
<organism evidence="11 12">
    <name type="scientific">Colletotrichum spinosum</name>
    <dbReference type="NCBI Taxonomy" id="1347390"/>
    <lineage>
        <taxon>Eukaryota</taxon>
        <taxon>Fungi</taxon>
        <taxon>Dikarya</taxon>
        <taxon>Ascomycota</taxon>
        <taxon>Pezizomycotina</taxon>
        <taxon>Sordariomycetes</taxon>
        <taxon>Hypocreomycetidae</taxon>
        <taxon>Glomerellales</taxon>
        <taxon>Glomerellaceae</taxon>
        <taxon>Colletotrichum</taxon>
        <taxon>Colletotrichum orbiculare species complex</taxon>
    </lineage>
</organism>
<keyword evidence="5 9" id="KW-1133">Transmembrane helix</keyword>
<dbReference type="InterPro" id="IPR005829">
    <property type="entry name" value="Sugar_transporter_CS"/>
</dbReference>
<dbReference type="PRINTS" id="PR00171">
    <property type="entry name" value="SUGRTRNSPORT"/>
</dbReference>
<keyword evidence="4 9" id="KW-0812">Transmembrane</keyword>
<evidence type="ECO:0000313" key="12">
    <source>
        <dbReference type="Proteomes" id="UP000295083"/>
    </source>
</evidence>
<evidence type="ECO:0000256" key="8">
    <source>
        <dbReference type="RuleBase" id="RU003346"/>
    </source>
</evidence>
<dbReference type="PANTHER" id="PTHR48022:SF21">
    <property type="entry name" value="QUINATE TRANSPORTER, PUTATIVE (AFU_ORTHOLOGUE AFUA_6G06960)-RELATED"/>
    <property type="match status" value="1"/>
</dbReference>
<evidence type="ECO:0000256" key="7">
    <source>
        <dbReference type="ARBA" id="ARBA00023180"/>
    </source>
</evidence>
<dbReference type="PROSITE" id="PS00216">
    <property type="entry name" value="SUGAR_TRANSPORT_1"/>
    <property type="match status" value="1"/>
</dbReference>
<sequence length="529" mass="57768">MAIASFLRRIVKNDAMKEDPVEIYGWRVFALAAASCFGGMLFGWDIGAIGGVLAMEETQRQFGYFDASKAEKSNQDQNIVSTLQGGCFAACLVTPYLTERYGRRWCLIVTGVVTTVGVVFQAASAEHGNLPLMFVGRFVAGLGVGAASMLTPLYVSECAPRAIRGGLTAFYQLFIVTGTMMAFWINYGSLLHATGKALYAVPLAMQAVPAVLLSAGMFFCPESPRWCAKQDHWDRTEAILVRLRGLPGGHAYVRGELGEMAEQLASERRLVGDATALTLLKEMWLVPGNRKRAILSVLLMICQQMAGVNAINYYAPQIFKNLGMSGTEASLFATGIYGVVKVAACACFLVFVADSLGRRRSLVWTGFAQGLAMFVVGIYGRVNPPVEGQPIPPFGYVAITCIFLWTVFFQLGWGPCCWILVSEIPTARLRALNVALAALTQWLFNFVIARTVLTMQLTMGYKGYGMFFMFGSFGFAMGLFVYFFVPETKGLSLEKMDELFGVTQMAKNIDDEPGARAGRAGEKAAEKRS</sequence>
<dbReference type="AlphaFoldDB" id="A0A4R8PLL4"/>
<evidence type="ECO:0000256" key="3">
    <source>
        <dbReference type="ARBA" id="ARBA00022448"/>
    </source>
</evidence>
<dbReference type="InterPro" id="IPR036259">
    <property type="entry name" value="MFS_trans_sf"/>
</dbReference>
<accession>A0A4R8PLL4</accession>
<dbReference type="SUPFAM" id="SSF103473">
    <property type="entry name" value="MFS general substrate transporter"/>
    <property type="match status" value="1"/>
</dbReference>
<evidence type="ECO:0000256" key="5">
    <source>
        <dbReference type="ARBA" id="ARBA00022989"/>
    </source>
</evidence>
<dbReference type="PANTHER" id="PTHR48022">
    <property type="entry name" value="PLASTIDIC GLUCOSE TRANSPORTER 4"/>
    <property type="match status" value="1"/>
</dbReference>
<evidence type="ECO:0000256" key="9">
    <source>
        <dbReference type="SAM" id="Phobius"/>
    </source>
</evidence>
<feature type="transmembrane region" description="Helical" evidence="9">
    <location>
        <begin position="197"/>
        <end position="220"/>
    </location>
</feature>
<feature type="transmembrane region" description="Helical" evidence="9">
    <location>
        <begin position="465"/>
        <end position="485"/>
    </location>
</feature>
<protein>
    <submittedName>
        <fullName evidence="11">Putative quinate permease</fullName>
    </submittedName>
</protein>
<keyword evidence="12" id="KW-1185">Reference proteome</keyword>
<dbReference type="EMBL" id="QAPG01010715">
    <property type="protein sequence ID" value="TDZ13199.1"/>
    <property type="molecule type" value="Genomic_DNA"/>
</dbReference>
<feature type="transmembrane region" description="Helical" evidence="9">
    <location>
        <begin position="135"/>
        <end position="155"/>
    </location>
</feature>
<dbReference type="InterPro" id="IPR003663">
    <property type="entry name" value="Sugar/inositol_transpt"/>
</dbReference>
<feature type="transmembrane region" description="Helical" evidence="9">
    <location>
        <begin position="79"/>
        <end position="98"/>
    </location>
</feature>
<dbReference type="InterPro" id="IPR005828">
    <property type="entry name" value="MFS_sugar_transport-like"/>
</dbReference>
<evidence type="ECO:0000256" key="1">
    <source>
        <dbReference type="ARBA" id="ARBA00004141"/>
    </source>
</evidence>
<comment type="caution">
    <text evidence="11">The sequence shown here is derived from an EMBL/GenBank/DDBJ whole genome shotgun (WGS) entry which is preliminary data.</text>
</comment>
<proteinExistence type="inferred from homology"/>
<dbReference type="PROSITE" id="PS00217">
    <property type="entry name" value="SUGAR_TRANSPORT_2"/>
    <property type="match status" value="1"/>
</dbReference>
<reference evidence="11 12" key="1">
    <citation type="submission" date="2018-11" db="EMBL/GenBank/DDBJ databases">
        <title>Genome sequence and assembly of Colletotrichum spinosum.</title>
        <authorList>
            <person name="Gan P."/>
            <person name="Shirasu K."/>
        </authorList>
    </citation>
    <scope>NUCLEOTIDE SEQUENCE [LARGE SCALE GENOMIC DNA]</scope>
    <source>
        <strain evidence="11 12">CBS 515.97</strain>
    </source>
</reference>
<dbReference type="GO" id="GO:0005351">
    <property type="term" value="F:carbohydrate:proton symporter activity"/>
    <property type="evidence" value="ECO:0007669"/>
    <property type="project" value="TreeGrafter"/>
</dbReference>
<keyword evidence="6 9" id="KW-0472">Membrane</keyword>
<feature type="transmembrane region" description="Helical" evidence="9">
    <location>
        <begin position="105"/>
        <end position="123"/>
    </location>
</feature>
<feature type="domain" description="Major facilitator superfamily (MFS) profile" evidence="10">
    <location>
        <begin position="31"/>
        <end position="489"/>
    </location>
</feature>
<comment type="subcellular location">
    <subcellularLocation>
        <location evidence="1">Membrane</location>
        <topology evidence="1">Multi-pass membrane protein</topology>
    </subcellularLocation>
</comment>
<evidence type="ECO:0000256" key="4">
    <source>
        <dbReference type="ARBA" id="ARBA00022692"/>
    </source>
</evidence>
<dbReference type="InterPro" id="IPR020846">
    <property type="entry name" value="MFS_dom"/>
</dbReference>
<feature type="transmembrane region" description="Helical" evidence="9">
    <location>
        <begin position="362"/>
        <end position="382"/>
    </location>
</feature>
<feature type="transmembrane region" description="Helical" evidence="9">
    <location>
        <begin position="293"/>
        <end position="315"/>
    </location>
</feature>
<name>A0A4R8PLL4_9PEZI</name>
<keyword evidence="7" id="KW-0325">Glycoprotein</keyword>
<evidence type="ECO:0000313" key="11">
    <source>
        <dbReference type="EMBL" id="TDZ13199.1"/>
    </source>
</evidence>
<feature type="transmembrane region" description="Helical" evidence="9">
    <location>
        <begin position="167"/>
        <end position="185"/>
    </location>
</feature>
<dbReference type="Proteomes" id="UP000295083">
    <property type="component" value="Unassembled WGS sequence"/>
</dbReference>
<feature type="transmembrane region" description="Helical" evidence="9">
    <location>
        <begin position="21"/>
        <end position="44"/>
    </location>
</feature>
<feature type="transmembrane region" description="Helical" evidence="9">
    <location>
        <begin position="335"/>
        <end position="353"/>
    </location>
</feature>
<dbReference type="Pfam" id="PF00083">
    <property type="entry name" value="Sugar_tr"/>
    <property type="match status" value="1"/>
</dbReference>
<evidence type="ECO:0000259" key="10">
    <source>
        <dbReference type="PROSITE" id="PS50850"/>
    </source>
</evidence>
<dbReference type="Gene3D" id="1.20.1250.20">
    <property type="entry name" value="MFS general substrate transporter like domains"/>
    <property type="match status" value="1"/>
</dbReference>
<feature type="transmembrane region" description="Helical" evidence="9">
    <location>
        <begin position="394"/>
        <end position="421"/>
    </location>
</feature>
<dbReference type="NCBIfam" id="TIGR00879">
    <property type="entry name" value="SP"/>
    <property type="match status" value="1"/>
</dbReference>
<evidence type="ECO:0000256" key="2">
    <source>
        <dbReference type="ARBA" id="ARBA00010992"/>
    </source>
</evidence>
<comment type="similarity">
    <text evidence="2 8">Belongs to the major facilitator superfamily. Sugar transporter (TC 2.A.1.1) family.</text>
</comment>
<dbReference type="PROSITE" id="PS50850">
    <property type="entry name" value="MFS"/>
    <property type="match status" value="1"/>
</dbReference>
<evidence type="ECO:0000256" key="6">
    <source>
        <dbReference type="ARBA" id="ARBA00023136"/>
    </source>
</evidence>
<dbReference type="InterPro" id="IPR050360">
    <property type="entry name" value="MFS_Sugar_Transporters"/>
</dbReference>
<dbReference type="FunFam" id="1.20.1250.20:FF:000026">
    <property type="entry name" value="MFS quinate transporter QutD"/>
    <property type="match status" value="1"/>
</dbReference>